<sequence length="226" mass="24687">MRWHCVQNAAALPGEACRRIQNAAFDAIRQRGSFLIVLAGGDTPREVYAMLRSVDTDWSRWQVYFGDERCLPDDDAGRNSRMAAQAWLDHVPIPHDQVLIPPAEHGAEIAASAYARTLRDVGEFDLVLLGLGEDGHTAGLFPGRDLGVAAEAPDVLPVLDAPKPPAQRVSMSARRLNRTRAVLFLVAGASKRHAVRQWRLGNDIPASFIHPESGVDVVIQASLLCD</sequence>
<dbReference type="CDD" id="cd01400">
    <property type="entry name" value="6PGL"/>
    <property type="match status" value="1"/>
</dbReference>
<dbReference type="AlphaFoldDB" id="A0A1J5RFB7"/>
<name>A0A1J5RFB7_9ZZZZ</name>
<protein>
    <submittedName>
        <fullName evidence="3">6-phosphogluconolactonase</fullName>
        <ecNumber evidence="3">3.1.1.31</ecNumber>
    </submittedName>
</protein>
<dbReference type="InterPro" id="IPR037171">
    <property type="entry name" value="NagB/RpiA_transferase-like"/>
</dbReference>
<dbReference type="Gene3D" id="3.40.50.1360">
    <property type="match status" value="1"/>
</dbReference>
<dbReference type="EMBL" id="MLJW01000194">
    <property type="protein sequence ID" value="OIQ94066.1"/>
    <property type="molecule type" value="Genomic_DNA"/>
</dbReference>
<accession>A0A1J5RFB7</accession>
<dbReference type="InterPro" id="IPR006148">
    <property type="entry name" value="Glc/Gal-6P_isomerase"/>
</dbReference>
<comment type="similarity">
    <text evidence="1">Belongs to the glucosamine/galactosamine-6-phosphate isomerase family. 6-phosphogluconolactonase subfamily.</text>
</comment>
<dbReference type="PANTHER" id="PTHR11054:SF0">
    <property type="entry name" value="6-PHOSPHOGLUCONOLACTONASE"/>
    <property type="match status" value="1"/>
</dbReference>
<dbReference type="PANTHER" id="PTHR11054">
    <property type="entry name" value="6-PHOSPHOGLUCONOLACTONASE"/>
    <property type="match status" value="1"/>
</dbReference>
<evidence type="ECO:0000256" key="1">
    <source>
        <dbReference type="ARBA" id="ARBA00010662"/>
    </source>
</evidence>
<organism evidence="3">
    <name type="scientific">mine drainage metagenome</name>
    <dbReference type="NCBI Taxonomy" id="410659"/>
    <lineage>
        <taxon>unclassified sequences</taxon>
        <taxon>metagenomes</taxon>
        <taxon>ecological metagenomes</taxon>
    </lineage>
</organism>
<reference evidence="3" key="1">
    <citation type="submission" date="2016-10" db="EMBL/GenBank/DDBJ databases">
        <title>Sequence of Gallionella enrichment culture.</title>
        <authorList>
            <person name="Poehlein A."/>
            <person name="Muehling M."/>
            <person name="Daniel R."/>
        </authorList>
    </citation>
    <scope>NUCLEOTIDE SEQUENCE</scope>
</reference>
<dbReference type="GO" id="GO:0017057">
    <property type="term" value="F:6-phosphogluconolactonase activity"/>
    <property type="evidence" value="ECO:0007669"/>
    <property type="project" value="UniProtKB-EC"/>
</dbReference>
<dbReference type="InterPro" id="IPR005900">
    <property type="entry name" value="6-phosphogluconolactonase_DevB"/>
</dbReference>
<comment type="caution">
    <text evidence="3">The sequence shown here is derived from an EMBL/GenBank/DDBJ whole genome shotgun (WGS) entry which is preliminary data.</text>
</comment>
<dbReference type="Pfam" id="PF01182">
    <property type="entry name" value="Glucosamine_iso"/>
    <property type="match status" value="1"/>
</dbReference>
<dbReference type="InterPro" id="IPR039104">
    <property type="entry name" value="6PGL"/>
</dbReference>
<dbReference type="EC" id="3.1.1.31" evidence="3"/>
<keyword evidence="3" id="KW-0378">Hydrolase</keyword>
<dbReference type="GO" id="GO:0005975">
    <property type="term" value="P:carbohydrate metabolic process"/>
    <property type="evidence" value="ECO:0007669"/>
    <property type="project" value="InterPro"/>
</dbReference>
<feature type="domain" description="Glucosamine/galactosamine-6-phosphate isomerase" evidence="2">
    <location>
        <begin position="8"/>
        <end position="214"/>
    </location>
</feature>
<evidence type="ECO:0000313" key="3">
    <source>
        <dbReference type="EMBL" id="OIQ94066.1"/>
    </source>
</evidence>
<dbReference type="GO" id="GO:0006098">
    <property type="term" value="P:pentose-phosphate shunt"/>
    <property type="evidence" value="ECO:0007669"/>
    <property type="project" value="InterPro"/>
</dbReference>
<proteinExistence type="inferred from homology"/>
<evidence type="ECO:0000259" key="2">
    <source>
        <dbReference type="Pfam" id="PF01182"/>
    </source>
</evidence>
<gene>
    <name evidence="3" type="primary">pgl_15</name>
    <name evidence="3" type="ORF">GALL_239790</name>
</gene>
<dbReference type="NCBIfam" id="TIGR01198">
    <property type="entry name" value="pgl"/>
    <property type="match status" value="1"/>
</dbReference>
<dbReference type="SUPFAM" id="SSF100950">
    <property type="entry name" value="NagB/RpiA/CoA transferase-like"/>
    <property type="match status" value="1"/>
</dbReference>